<keyword evidence="1" id="KW-0472">Membrane</keyword>
<dbReference type="RefSeq" id="WP_373420069.1">
    <property type="nucleotide sequence ID" value="NZ_MWKV01000001.1"/>
</dbReference>
<comment type="caution">
    <text evidence="2">The sequence shown here is derived from an EMBL/GenBank/DDBJ whole genome shotgun (WGS) entry which is preliminary data.</text>
</comment>
<gene>
    <name evidence="2" type="ORF">LAUMK42_01028</name>
</gene>
<protein>
    <submittedName>
        <fullName evidence="2">Uncharacterized protein</fullName>
    </submittedName>
</protein>
<dbReference type="EMBL" id="UPHL01000026">
    <property type="protein sequence ID" value="VAZ82221.1"/>
    <property type="molecule type" value="Genomic_DNA"/>
</dbReference>
<evidence type="ECO:0000256" key="1">
    <source>
        <dbReference type="SAM" id="Phobius"/>
    </source>
</evidence>
<dbReference type="AlphaFoldDB" id="A0AB38UP92"/>
<proteinExistence type="predicted"/>
<sequence>MTSTVRLLRFCIAASLHRCIAASVAVSAISHACLYVHGYQHIPVIGAAFLVGASVSFAVAVLVLLGGPGWLCWVAAAVAGGSLTAFARSRTVGISGFSERGWHPAPHAGFSAGAELVTVALWVAVVAARRRSLRRS</sequence>
<organism evidence="2 3">
    <name type="scientific">Mycobacterium persicum</name>
    <dbReference type="NCBI Taxonomy" id="1487726"/>
    <lineage>
        <taxon>Bacteria</taxon>
        <taxon>Bacillati</taxon>
        <taxon>Actinomycetota</taxon>
        <taxon>Actinomycetes</taxon>
        <taxon>Mycobacteriales</taxon>
        <taxon>Mycobacteriaceae</taxon>
        <taxon>Mycobacterium</taxon>
    </lineage>
</organism>
<reference evidence="2 3" key="1">
    <citation type="submission" date="2018-09" db="EMBL/GenBank/DDBJ databases">
        <authorList>
            <person name="Tagini F."/>
        </authorList>
    </citation>
    <scope>NUCLEOTIDE SEQUENCE [LARGE SCALE GENOMIC DNA]</scope>
    <source>
        <strain evidence="2 3">MK42</strain>
    </source>
</reference>
<name>A0AB38UP92_9MYCO</name>
<dbReference type="Proteomes" id="UP000279331">
    <property type="component" value="Unassembled WGS sequence"/>
</dbReference>
<feature type="transmembrane region" description="Helical" evidence="1">
    <location>
        <begin position="45"/>
        <end position="65"/>
    </location>
</feature>
<evidence type="ECO:0000313" key="2">
    <source>
        <dbReference type="EMBL" id="VAZ82221.1"/>
    </source>
</evidence>
<keyword evidence="1" id="KW-0812">Transmembrane</keyword>
<feature type="transmembrane region" description="Helical" evidence="1">
    <location>
        <begin position="70"/>
        <end position="88"/>
    </location>
</feature>
<feature type="transmembrane region" description="Helical" evidence="1">
    <location>
        <begin position="108"/>
        <end position="128"/>
    </location>
</feature>
<keyword evidence="1" id="KW-1133">Transmembrane helix</keyword>
<evidence type="ECO:0000313" key="3">
    <source>
        <dbReference type="Proteomes" id="UP000279331"/>
    </source>
</evidence>
<accession>A0AB38UP92</accession>